<evidence type="ECO:0000313" key="2">
    <source>
        <dbReference type="Proteomes" id="UP000054047"/>
    </source>
</evidence>
<dbReference type="Proteomes" id="UP000054047">
    <property type="component" value="Unassembled WGS sequence"/>
</dbReference>
<dbReference type="EMBL" id="KN730405">
    <property type="protein sequence ID" value="KIH61104.1"/>
    <property type="molecule type" value="Genomic_DNA"/>
</dbReference>
<dbReference type="AlphaFoldDB" id="A0A0C2GPV0"/>
<evidence type="ECO:0000313" key="1">
    <source>
        <dbReference type="EMBL" id="KIH61104.1"/>
    </source>
</evidence>
<keyword evidence="2" id="KW-1185">Reference proteome</keyword>
<protein>
    <submittedName>
        <fullName evidence="1">Uncharacterized protein</fullName>
    </submittedName>
</protein>
<organism evidence="1 2">
    <name type="scientific">Ancylostoma duodenale</name>
    <dbReference type="NCBI Taxonomy" id="51022"/>
    <lineage>
        <taxon>Eukaryota</taxon>
        <taxon>Metazoa</taxon>
        <taxon>Ecdysozoa</taxon>
        <taxon>Nematoda</taxon>
        <taxon>Chromadorea</taxon>
        <taxon>Rhabditida</taxon>
        <taxon>Rhabditina</taxon>
        <taxon>Rhabditomorpha</taxon>
        <taxon>Strongyloidea</taxon>
        <taxon>Ancylostomatidae</taxon>
        <taxon>Ancylostomatinae</taxon>
        <taxon>Ancylostoma</taxon>
    </lineage>
</organism>
<proteinExistence type="predicted"/>
<sequence length="120" mass="13260">MDEGTRQKNMKTIAAFLVQEHAVAIVKAGRARKITSGSYITIVYVWSNLFSQPLTNLTTVPKVMLCPKSRALPPILSGCEVPLRGERPLPVHLPEKHARCRLLHMGIGCLVGSVERTRMA</sequence>
<reference evidence="1 2" key="1">
    <citation type="submission" date="2013-12" db="EMBL/GenBank/DDBJ databases">
        <title>Draft genome of the parsitic nematode Ancylostoma duodenale.</title>
        <authorList>
            <person name="Mitreva M."/>
        </authorList>
    </citation>
    <scope>NUCLEOTIDE SEQUENCE [LARGE SCALE GENOMIC DNA]</scope>
    <source>
        <strain evidence="1 2">Zhejiang</strain>
    </source>
</reference>
<gene>
    <name evidence="1" type="ORF">ANCDUO_08631</name>
</gene>
<accession>A0A0C2GPV0</accession>
<name>A0A0C2GPV0_9BILA</name>